<feature type="non-terminal residue" evidence="2">
    <location>
        <position position="1"/>
    </location>
</feature>
<accession>A0A8S2N758</accession>
<feature type="compositionally biased region" description="Low complexity" evidence="1">
    <location>
        <begin position="32"/>
        <end position="41"/>
    </location>
</feature>
<dbReference type="AlphaFoldDB" id="A0A8S2N758"/>
<organism evidence="2 3">
    <name type="scientific">Rotaria magnacalcarata</name>
    <dbReference type="NCBI Taxonomy" id="392030"/>
    <lineage>
        <taxon>Eukaryota</taxon>
        <taxon>Metazoa</taxon>
        <taxon>Spiralia</taxon>
        <taxon>Gnathifera</taxon>
        <taxon>Rotifera</taxon>
        <taxon>Eurotatoria</taxon>
        <taxon>Bdelloidea</taxon>
        <taxon>Philodinida</taxon>
        <taxon>Philodinidae</taxon>
        <taxon>Rotaria</taxon>
    </lineage>
</organism>
<dbReference type="EMBL" id="CAJOBI010004016">
    <property type="protein sequence ID" value="CAF3988183.1"/>
    <property type="molecule type" value="Genomic_DNA"/>
</dbReference>
<comment type="caution">
    <text evidence="2">The sequence shown here is derived from an EMBL/GenBank/DDBJ whole genome shotgun (WGS) entry which is preliminary data.</text>
</comment>
<evidence type="ECO:0000313" key="2">
    <source>
        <dbReference type="EMBL" id="CAF3988183.1"/>
    </source>
</evidence>
<feature type="region of interest" description="Disordered" evidence="1">
    <location>
        <begin position="1"/>
        <end position="60"/>
    </location>
</feature>
<protein>
    <submittedName>
        <fullName evidence="2">Uncharacterized protein</fullName>
    </submittedName>
</protein>
<dbReference type="Proteomes" id="UP000676336">
    <property type="component" value="Unassembled WGS sequence"/>
</dbReference>
<evidence type="ECO:0000313" key="3">
    <source>
        <dbReference type="Proteomes" id="UP000676336"/>
    </source>
</evidence>
<sequence>PPPTPIVEQQPQPQLQISPPANNKAERRLSHLHVVQQSSSVDTHSTAPGRISTVVNDRIG</sequence>
<gene>
    <name evidence="2" type="ORF">SMN809_LOCUS11246</name>
</gene>
<reference evidence="2" key="1">
    <citation type="submission" date="2021-02" db="EMBL/GenBank/DDBJ databases">
        <authorList>
            <person name="Nowell W R."/>
        </authorList>
    </citation>
    <scope>NUCLEOTIDE SEQUENCE</scope>
</reference>
<evidence type="ECO:0000256" key="1">
    <source>
        <dbReference type="SAM" id="MobiDB-lite"/>
    </source>
</evidence>
<proteinExistence type="predicted"/>
<name>A0A8S2N758_9BILA</name>
<feature type="compositionally biased region" description="Low complexity" evidence="1">
    <location>
        <begin position="1"/>
        <end position="20"/>
    </location>
</feature>